<dbReference type="Gene3D" id="1.25.40.10">
    <property type="entry name" value="Tetratricopeptide repeat domain"/>
    <property type="match status" value="1"/>
</dbReference>
<organism evidence="1 2">
    <name type="scientific">Cellulosilyticum lentocellum (strain ATCC 49066 / DSM 5427 / NCIMB 11756 / RHM5)</name>
    <name type="common">Clostridium lentocellum</name>
    <dbReference type="NCBI Taxonomy" id="642492"/>
    <lineage>
        <taxon>Bacteria</taxon>
        <taxon>Bacillati</taxon>
        <taxon>Bacillota</taxon>
        <taxon>Clostridia</taxon>
        <taxon>Lachnospirales</taxon>
        <taxon>Cellulosilyticaceae</taxon>
        <taxon>Cellulosilyticum</taxon>
    </lineage>
</organism>
<protein>
    <submittedName>
        <fullName evidence="1">Uncharacterized protein</fullName>
    </submittedName>
</protein>
<accession>F2JJW2</accession>
<gene>
    <name evidence="1" type="ordered locus">Clole_1518</name>
</gene>
<dbReference type="EMBL" id="CP002582">
    <property type="protein sequence ID" value="ADZ83244.1"/>
    <property type="molecule type" value="Genomic_DNA"/>
</dbReference>
<reference evidence="1 2" key="1">
    <citation type="journal article" date="2011" name="J. Bacteriol.">
        <title>Complete genome sequence of the cellulose-degrading bacterium Cellulosilyticum lentocellum.</title>
        <authorList>
            <consortium name="US DOE Joint Genome Institute"/>
            <person name="Miller D.A."/>
            <person name="Suen G."/>
            <person name="Bruce D."/>
            <person name="Copeland A."/>
            <person name="Cheng J.F."/>
            <person name="Detter C."/>
            <person name="Goodwin L.A."/>
            <person name="Han C.S."/>
            <person name="Hauser L.J."/>
            <person name="Land M.L."/>
            <person name="Lapidus A."/>
            <person name="Lucas S."/>
            <person name="Meincke L."/>
            <person name="Pitluck S."/>
            <person name="Tapia R."/>
            <person name="Teshima H."/>
            <person name="Woyke T."/>
            <person name="Fox B.G."/>
            <person name="Angert E.R."/>
            <person name="Currie C.R."/>
        </authorList>
    </citation>
    <scope>NUCLEOTIDE SEQUENCE [LARGE SCALE GENOMIC DNA]</scope>
    <source>
        <strain evidence="2">ATCC 49066 / DSM 5427 / NCIMB 11756 / RHM5</strain>
    </source>
</reference>
<dbReference type="InterPro" id="IPR011990">
    <property type="entry name" value="TPR-like_helical_dom_sf"/>
</dbReference>
<evidence type="ECO:0000313" key="2">
    <source>
        <dbReference type="Proteomes" id="UP000008467"/>
    </source>
</evidence>
<name>F2JJW2_CELLD</name>
<evidence type="ECO:0000313" key="1">
    <source>
        <dbReference type="EMBL" id="ADZ83244.1"/>
    </source>
</evidence>
<sequence length="60" mass="7213">MLAQYEEALEAIDVYIQRSEYPEEGYYWQCKAYIGLNDLEAAYTSLKKCVELDSEYYYYI</sequence>
<dbReference type="STRING" id="642492.Clole_1518"/>
<dbReference type="SUPFAM" id="SSF48452">
    <property type="entry name" value="TPR-like"/>
    <property type="match status" value="1"/>
</dbReference>
<dbReference type="AlphaFoldDB" id="F2JJW2"/>
<dbReference type="Proteomes" id="UP000008467">
    <property type="component" value="Chromosome"/>
</dbReference>
<keyword evidence="2" id="KW-1185">Reference proteome</keyword>
<dbReference type="HOGENOM" id="CLU_2932822_0_0_9"/>
<proteinExistence type="predicted"/>
<dbReference type="KEGG" id="cle:Clole_1518"/>